<feature type="transmembrane region" description="Helical" evidence="9">
    <location>
        <begin position="6"/>
        <end position="28"/>
    </location>
</feature>
<evidence type="ECO:0000256" key="8">
    <source>
        <dbReference type="SAM" id="MobiDB-lite"/>
    </source>
</evidence>
<dbReference type="AlphaFoldDB" id="A0A4Q1BP37"/>
<dbReference type="SMART" id="SM00730">
    <property type="entry name" value="PSN"/>
    <property type="match status" value="1"/>
</dbReference>
<dbReference type="InParanoid" id="A0A4Q1BP37"/>
<evidence type="ECO:0000256" key="3">
    <source>
        <dbReference type="ARBA" id="ARBA00022692"/>
    </source>
</evidence>
<dbReference type="Proteomes" id="UP000289152">
    <property type="component" value="Unassembled WGS sequence"/>
</dbReference>
<keyword evidence="4" id="KW-0378">Hydrolase</keyword>
<evidence type="ECO:0000256" key="4">
    <source>
        <dbReference type="ARBA" id="ARBA00022801"/>
    </source>
</evidence>
<dbReference type="EMBL" id="SDIL01000028">
    <property type="protein sequence ID" value="RXK39663.1"/>
    <property type="molecule type" value="Genomic_DNA"/>
</dbReference>
<evidence type="ECO:0000256" key="2">
    <source>
        <dbReference type="ARBA" id="ARBA00006859"/>
    </source>
</evidence>
<gene>
    <name evidence="10" type="ORF">M231_03017</name>
</gene>
<dbReference type="PANTHER" id="PTHR12174">
    <property type="entry name" value="SIGNAL PEPTIDE PEPTIDASE"/>
    <property type="match status" value="1"/>
</dbReference>
<keyword evidence="11" id="KW-1185">Reference proteome</keyword>
<evidence type="ECO:0000256" key="6">
    <source>
        <dbReference type="ARBA" id="ARBA00022989"/>
    </source>
</evidence>
<feature type="transmembrane region" description="Helical" evidence="9">
    <location>
        <begin position="311"/>
        <end position="332"/>
    </location>
</feature>
<comment type="caution">
    <text evidence="10">The sequence shown here is derived from an EMBL/GenBank/DDBJ whole genome shotgun (WGS) entry which is preliminary data.</text>
</comment>
<keyword evidence="6 9" id="KW-1133">Transmembrane helix</keyword>
<keyword evidence="7 9" id="KW-0472">Membrane</keyword>
<dbReference type="GO" id="GO:0006465">
    <property type="term" value="P:signal peptide processing"/>
    <property type="evidence" value="ECO:0007669"/>
    <property type="project" value="TreeGrafter"/>
</dbReference>
<dbReference type="STRING" id="5217.A0A4Q1BP37"/>
<dbReference type="OMA" id="FLYDIWW"/>
<feature type="transmembrane region" description="Helical" evidence="9">
    <location>
        <begin position="93"/>
        <end position="117"/>
    </location>
</feature>
<comment type="similarity">
    <text evidence="2">Belongs to the peptidase A22B family.</text>
</comment>
<feature type="transmembrane region" description="Helical" evidence="9">
    <location>
        <begin position="138"/>
        <end position="162"/>
    </location>
</feature>
<dbReference type="OrthoDB" id="29661at2759"/>
<feature type="compositionally biased region" description="Basic residues" evidence="8">
    <location>
        <begin position="410"/>
        <end position="419"/>
    </location>
</feature>
<dbReference type="InterPro" id="IPR006639">
    <property type="entry name" value="Preselin/SPP"/>
</dbReference>
<evidence type="ECO:0000256" key="5">
    <source>
        <dbReference type="ARBA" id="ARBA00022824"/>
    </source>
</evidence>
<feature type="compositionally biased region" description="Polar residues" evidence="8">
    <location>
        <begin position="356"/>
        <end position="368"/>
    </location>
</feature>
<dbReference type="FunCoup" id="A0A4Q1BP37">
    <property type="interactions" value="146"/>
</dbReference>
<dbReference type="Pfam" id="PF04258">
    <property type="entry name" value="Peptidase_A22B"/>
    <property type="match status" value="1"/>
</dbReference>
<evidence type="ECO:0000256" key="7">
    <source>
        <dbReference type="ARBA" id="ARBA00023136"/>
    </source>
</evidence>
<proteinExistence type="inferred from homology"/>
<evidence type="ECO:0000256" key="9">
    <source>
        <dbReference type="SAM" id="Phobius"/>
    </source>
</evidence>
<feature type="region of interest" description="Disordered" evidence="8">
    <location>
        <begin position="348"/>
        <end position="419"/>
    </location>
</feature>
<dbReference type="GO" id="GO:0098554">
    <property type="term" value="C:cytoplasmic side of endoplasmic reticulum membrane"/>
    <property type="evidence" value="ECO:0007669"/>
    <property type="project" value="TreeGrafter"/>
</dbReference>
<feature type="transmembrane region" description="Helical" evidence="9">
    <location>
        <begin position="285"/>
        <end position="305"/>
    </location>
</feature>
<dbReference type="VEuPathDB" id="FungiDB:TREMEDRAFT_45640"/>
<keyword evidence="3 9" id="KW-0812">Transmembrane</keyword>
<dbReference type="InterPro" id="IPR007369">
    <property type="entry name" value="Peptidase_A22B_SPP"/>
</dbReference>
<evidence type="ECO:0000313" key="11">
    <source>
        <dbReference type="Proteomes" id="UP000289152"/>
    </source>
</evidence>
<dbReference type="GO" id="GO:0033619">
    <property type="term" value="P:membrane protein proteolysis"/>
    <property type="evidence" value="ECO:0007669"/>
    <property type="project" value="TreeGrafter"/>
</dbReference>
<dbReference type="GO" id="GO:0042500">
    <property type="term" value="F:aspartic endopeptidase activity, intramembrane cleaving"/>
    <property type="evidence" value="ECO:0007669"/>
    <property type="project" value="InterPro"/>
</dbReference>
<protein>
    <recommendedName>
        <fullName evidence="12">Minor histocompatibility antigen H13</fullName>
    </recommendedName>
</protein>
<feature type="transmembrane region" description="Helical" evidence="9">
    <location>
        <begin position="64"/>
        <end position="81"/>
    </location>
</feature>
<evidence type="ECO:0000256" key="1">
    <source>
        <dbReference type="ARBA" id="ARBA00004477"/>
    </source>
</evidence>
<reference evidence="10 11" key="1">
    <citation type="submission" date="2016-06" db="EMBL/GenBank/DDBJ databases">
        <title>Evolution of pathogenesis and genome organization in the Tremellales.</title>
        <authorList>
            <person name="Cuomo C."/>
            <person name="Litvintseva A."/>
            <person name="Heitman J."/>
            <person name="Chen Y."/>
            <person name="Sun S."/>
            <person name="Springer D."/>
            <person name="Dromer F."/>
            <person name="Young S."/>
            <person name="Zeng Q."/>
            <person name="Chapman S."/>
            <person name="Gujja S."/>
            <person name="Saif S."/>
            <person name="Birren B."/>
        </authorList>
    </citation>
    <scope>NUCLEOTIDE SEQUENCE [LARGE SCALE GENOMIC DNA]</scope>
    <source>
        <strain evidence="10 11">ATCC 28783</strain>
    </source>
</reference>
<dbReference type="PANTHER" id="PTHR12174:SF23">
    <property type="entry name" value="MINOR HISTOCOMPATIBILITY ANTIGEN H13"/>
    <property type="match status" value="1"/>
</dbReference>
<accession>A0A4Q1BP37</accession>
<feature type="transmembrane region" description="Helical" evidence="9">
    <location>
        <begin position="191"/>
        <end position="211"/>
    </location>
</feature>
<dbReference type="GO" id="GO:0098553">
    <property type="term" value="C:lumenal side of endoplasmic reticulum membrane"/>
    <property type="evidence" value="ECO:0007669"/>
    <property type="project" value="TreeGrafter"/>
</dbReference>
<name>A0A4Q1BP37_TREME</name>
<comment type="subcellular location">
    <subcellularLocation>
        <location evidence="1">Endoplasmic reticulum membrane</location>
        <topology evidence="1">Multi-pass membrane protein</topology>
    </subcellularLocation>
</comment>
<evidence type="ECO:0008006" key="12">
    <source>
        <dbReference type="Google" id="ProtNLM"/>
    </source>
</evidence>
<evidence type="ECO:0000313" key="10">
    <source>
        <dbReference type="EMBL" id="RXK39663.1"/>
    </source>
</evidence>
<organism evidence="10 11">
    <name type="scientific">Tremella mesenterica</name>
    <name type="common">Jelly fungus</name>
    <dbReference type="NCBI Taxonomy" id="5217"/>
    <lineage>
        <taxon>Eukaryota</taxon>
        <taxon>Fungi</taxon>
        <taxon>Dikarya</taxon>
        <taxon>Basidiomycota</taxon>
        <taxon>Agaricomycotina</taxon>
        <taxon>Tremellomycetes</taxon>
        <taxon>Tremellales</taxon>
        <taxon>Tremellaceae</taxon>
        <taxon>Tremella</taxon>
    </lineage>
</organism>
<keyword evidence="5" id="KW-0256">Endoplasmic reticulum</keyword>
<sequence>MDLTLLRTYLILGGQALIPIIIGSFQSLKTPETTLARRRKTAKSLGEEPEDEPFDEVLSWADSLLFPVLGSGALLSLYLIIRYFGTEWLNMALGIYFSLAGMWAVHSTFSSITEYTFRILGHKSQIYHIRVSAGLKQIFHLPISGPSLLFIPISIILSALYIPLGRPYWLSNILALCLSSSTLAVLKLDSFLTAFVLLGVLLLYDIFWVFATPVMVTVAKSIDAPIKILSPRPSSSSSAEFAMLGLGDIVVPGLVIALCLRYDLNRYASSRPTEDVDVRSRFGKSYFYMGVGSYVVGLAITIWVMQMSGKAQPALLYLSPACSLGPIFLSLIRGEFKTLWSYTEITEPKPDDDNIDSTSKTIESSKSNVDVPEQSKGETTETETLTTPIVSKEEVEDDSWMEVSTPDTRSKKKSKGKKK</sequence>
<feature type="transmembrane region" description="Helical" evidence="9">
    <location>
        <begin position="241"/>
        <end position="264"/>
    </location>
</feature>